<gene>
    <name evidence="1" type="ORF">L833_2133</name>
</gene>
<dbReference type="AlphaFoldDB" id="A0A829MFB2"/>
<name>A0A829MFB2_9MYCO</name>
<protein>
    <submittedName>
        <fullName evidence="1">Uncharacterized protein</fullName>
    </submittedName>
</protein>
<dbReference type="Proteomes" id="UP000018502">
    <property type="component" value="Unassembled WGS sequence"/>
</dbReference>
<evidence type="ECO:0000313" key="2">
    <source>
        <dbReference type="Proteomes" id="UP000018502"/>
    </source>
</evidence>
<accession>A0A829MFB2</accession>
<organism evidence="1 2">
    <name type="scientific">Mycobacteroides abscessus MAB_091912_2446</name>
    <dbReference type="NCBI Taxonomy" id="1335414"/>
    <lineage>
        <taxon>Bacteria</taxon>
        <taxon>Bacillati</taxon>
        <taxon>Actinomycetota</taxon>
        <taxon>Actinomycetes</taxon>
        <taxon>Mycobacteriales</taxon>
        <taxon>Mycobacteriaceae</taxon>
        <taxon>Mycobacteroides</taxon>
        <taxon>Mycobacteroides abscessus</taxon>
    </lineage>
</organism>
<proteinExistence type="predicted"/>
<comment type="caution">
    <text evidence="1">The sequence shown here is derived from an EMBL/GenBank/DDBJ whole genome shotgun (WGS) entry which is preliminary data.</text>
</comment>
<dbReference type="EMBL" id="AYTF01000001">
    <property type="protein sequence ID" value="ESV64745.1"/>
    <property type="molecule type" value="Genomic_DNA"/>
</dbReference>
<sequence length="59" mass="6179">MTPPPAGAAELSSAKAAALQEVQRAIGEVKEAQKSGDFARYGQALKGLDDAMTKFTQAR</sequence>
<reference evidence="1 2" key="1">
    <citation type="journal article" date="2014" name="Emerg. Infect. Dis.">
        <title>High-level Relatedness among Mycobacterium abscessus subsp. massiliense Strains from Widely Separated Outbreaks.</title>
        <authorList>
            <person name="Tettelin H."/>
            <person name="Davidson R.M."/>
            <person name="Agrawal S."/>
            <person name="Aitken M.L."/>
            <person name="Shallom S."/>
            <person name="Hasan N.A."/>
            <person name="Strong M."/>
            <person name="Nogueira de Moura V.C."/>
            <person name="De Groote M.A."/>
            <person name="Duarte R.S."/>
            <person name="Hine E."/>
            <person name="Parankush S."/>
            <person name="Su Q."/>
            <person name="Daugherty S.C."/>
            <person name="Fraser C.M."/>
            <person name="Brown-Elliott B.A."/>
            <person name="Wallace R.J.Jr."/>
            <person name="Holland S.M."/>
            <person name="Sampaio E.P."/>
            <person name="Olivier K.N."/>
            <person name="Jackson M."/>
            <person name="Zelazny A.M."/>
        </authorList>
    </citation>
    <scope>NUCLEOTIDE SEQUENCE [LARGE SCALE GENOMIC DNA]</scope>
    <source>
        <strain evidence="1 2">MAB_091912_2446</strain>
    </source>
</reference>
<evidence type="ECO:0000313" key="1">
    <source>
        <dbReference type="EMBL" id="ESV64745.1"/>
    </source>
</evidence>